<evidence type="ECO:0000313" key="2">
    <source>
        <dbReference type="Proteomes" id="UP000199513"/>
    </source>
</evidence>
<dbReference type="Proteomes" id="UP000199513">
    <property type="component" value="Unassembled WGS sequence"/>
</dbReference>
<dbReference type="AlphaFoldDB" id="A0A1I2K278"/>
<dbReference type="EMBL" id="FONY01000078">
    <property type="protein sequence ID" value="SFF60433.1"/>
    <property type="molecule type" value="Genomic_DNA"/>
</dbReference>
<organism evidence="1 2">
    <name type="scientific">Thermoflexibacter ruber</name>
    <dbReference type="NCBI Taxonomy" id="1003"/>
    <lineage>
        <taxon>Bacteria</taxon>
        <taxon>Pseudomonadati</taxon>
        <taxon>Bacteroidota</taxon>
        <taxon>Cytophagia</taxon>
        <taxon>Cytophagales</taxon>
        <taxon>Thermoflexibacteraceae</taxon>
        <taxon>Thermoflexibacter</taxon>
    </lineage>
</organism>
<dbReference type="STRING" id="1003.SAMN04488541_10787"/>
<evidence type="ECO:0000313" key="1">
    <source>
        <dbReference type="EMBL" id="SFF60433.1"/>
    </source>
</evidence>
<accession>A0A1I2K278</accession>
<proteinExistence type="predicted"/>
<protein>
    <submittedName>
        <fullName evidence="1">Uncharacterized protein</fullName>
    </submittedName>
</protein>
<reference evidence="1 2" key="1">
    <citation type="submission" date="2016-10" db="EMBL/GenBank/DDBJ databases">
        <authorList>
            <person name="de Groot N.N."/>
        </authorList>
    </citation>
    <scope>NUCLEOTIDE SEQUENCE [LARGE SCALE GENOMIC DNA]</scope>
    <source>
        <strain>GEY</strain>
        <strain evidence="2">DSM 9560</strain>
    </source>
</reference>
<feature type="non-terminal residue" evidence="1">
    <location>
        <position position="1"/>
    </location>
</feature>
<gene>
    <name evidence="1" type="ORF">SAMN04488541_10787</name>
</gene>
<dbReference type="RefSeq" id="WP_221407734.1">
    <property type="nucleotide sequence ID" value="NZ_FONY01000078.1"/>
</dbReference>
<sequence length="195" mass="22408">GGARLMPILLFADLLTLTTNGGKNDASVRNHERFEQEQYENYLSRQAGDSKEERDNYTYFFTVQSNEDTDRLRTTGYPFPTEPNKSALGEGVYAWGTLAAAHLYRQNLISRYGESVIEKTIILAFRIKTNILNSLRQLDIDSLTNPEEWLSKYSKLWGGIPNHGLQYIIRGTGEAMRGAKEHFFHHTIFSFLKFF</sequence>
<name>A0A1I2K278_9BACT</name>
<keyword evidence="2" id="KW-1185">Reference proteome</keyword>